<feature type="chain" id="PRO_5030601803" evidence="1">
    <location>
        <begin position="27"/>
        <end position="146"/>
    </location>
</feature>
<evidence type="ECO:0000256" key="1">
    <source>
        <dbReference type="SAM" id="SignalP"/>
    </source>
</evidence>
<dbReference type="RefSeq" id="WP_229422285.1">
    <property type="nucleotide sequence ID" value="NZ_CP040017.1"/>
</dbReference>
<dbReference type="EMBL" id="JACHXS010000005">
    <property type="protein sequence ID" value="MBB3222285.1"/>
    <property type="molecule type" value="Genomic_DNA"/>
</dbReference>
<keyword evidence="1" id="KW-0732">Signal</keyword>
<accession>A0A7W5ECG8</accession>
<sequence>MLKRKLPLPGLCCALAAMLVFGSAGAADLVVIVSARAPVPALRAEQVADIFLSESHRFPDGSEATPVDQQIGTAPRDEFYEKVVRRSPALLRAYWTKMIFTGRGQPPREASGNAGVKKLVAENPGMIGYIDRSALDPTVRAVLTVH</sequence>
<evidence type="ECO:0000313" key="3">
    <source>
        <dbReference type="Proteomes" id="UP000584325"/>
    </source>
</evidence>
<proteinExistence type="predicted"/>
<gene>
    <name evidence="2" type="ORF">FHS02_003104</name>
</gene>
<evidence type="ECO:0000313" key="2">
    <source>
        <dbReference type="EMBL" id="MBB3222285.1"/>
    </source>
</evidence>
<dbReference type="SUPFAM" id="SSF53850">
    <property type="entry name" value="Periplasmic binding protein-like II"/>
    <property type="match status" value="1"/>
</dbReference>
<dbReference type="Gene3D" id="3.40.190.10">
    <property type="entry name" value="Periplasmic binding protein-like II"/>
    <property type="match status" value="1"/>
</dbReference>
<dbReference type="Proteomes" id="UP000584325">
    <property type="component" value="Unassembled WGS sequence"/>
</dbReference>
<organism evidence="2 3">
    <name type="scientific">Pseudoduganella umbonata</name>
    <dbReference type="NCBI Taxonomy" id="864828"/>
    <lineage>
        <taxon>Bacteria</taxon>
        <taxon>Pseudomonadati</taxon>
        <taxon>Pseudomonadota</taxon>
        <taxon>Betaproteobacteria</taxon>
        <taxon>Burkholderiales</taxon>
        <taxon>Oxalobacteraceae</taxon>
        <taxon>Telluria group</taxon>
        <taxon>Pseudoduganella</taxon>
    </lineage>
</organism>
<comment type="caution">
    <text evidence="2">The sequence shown here is derived from an EMBL/GenBank/DDBJ whole genome shotgun (WGS) entry which is preliminary data.</text>
</comment>
<dbReference type="AlphaFoldDB" id="A0A7W5ECG8"/>
<name>A0A7W5ECG8_9BURK</name>
<feature type="signal peptide" evidence="1">
    <location>
        <begin position="1"/>
        <end position="26"/>
    </location>
</feature>
<protein>
    <submittedName>
        <fullName evidence="2">ABC-type phosphate transport system substrate-binding protein</fullName>
    </submittedName>
</protein>
<reference evidence="2 3" key="1">
    <citation type="submission" date="2020-08" db="EMBL/GenBank/DDBJ databases">
        <title>Genomic Encyclopedia of Type Strains, Phase III (KMG-III): the genomes of soil and plant-associated and newly described type strains.</title>
        <authorList>
            <person name="Whitman W."/>
        </authorList>
    </citation>
    <scope>NUCLEOTIDE SEQUENCE [LARGE SCALE GENOMIC DNA]</scope>
    <source>
        <strain evidence="2 3">CECT 7753</strain>
    </source>
</reference>